<keyword evidence="7" id="KW-0378">Hydrolase</keyword>
<dbReference type="Gene3D" id="3.40.50.300">
    <property type="entry name" value="P-loop containing nucleotide triphosphate hydrolases"/>
    <property type="match status" value="1"/>
</dbReference>
<keyword evidence="4" id="KW-1278">Translocase</keyword>
<keyword evidence="1" id="KW-0813">Transport</keyword>
<organism evidence="7 8">
    <name type="scientific">Propionibacterium australiense</name>
    <dbReference type="NCBI Taxonomy" id="119981"/>
    <lineage>
        <taxon>Bacteria</taxon>
        <taxon>Bacillati</taxon>
        <taxon>Actinomycetota</taxon>
        <taxon>Actinomycetes</taxon>
        <taxon>Propionibacteriales</taxon>
        <taxon>Propionibacteriaceae</taxon>
        <taxon>Propionibacterium</taxon>
    </lineage>
</organism>
<dbReference type="GO" id="GO:0005524">
    <property type="term" value="F:ATP binding"/>
    <property type="evidence" value="ECO:0007669"/>
    <property type="project" value="UniProtKB-KW"/>
</dbReference>
<reference evidence="6 9" key="3">
    <citation type="submission" date="2018-10" db="EMBL/GenBank/DDBJ databases">
        <title>Propionibacterium australiense Genome Sequencing and Assembly.</title>
        <authorList>
            <person name="Bernier A.-M."/>
            <person name="Bernard K."/>
        </authorList>
    </citation>
    <scope>NUCLEOTIDE SEQUENCE [LARGE SCALE GENOMIC DNA]</scope>
    <source>
        <strain evidence="6 9">NML98A078</strain>
    </source>
</reference>
<dbReference type="Proteomes" id="UP000279336">
    <property type="component" value="Unassembled WGS sequence"/>
</dbReference>
<dbReference type="PANTHER" id="PTHR42794:SF1">
    <property type="entry name" value="HEMIN IMPORT ATP-BINDING PROTEIN HMUV"/>
    <property type="match status" value="1"/>
</dbReference>
<dbReference type="InterPro" id="IPR017871">
    <property type="entry name" value="ABC_transporter-like_CS"/>
</dbReference>
<dbReference type="CDD" id="cd03214">
    <property type="entry name" value="ABC_Iron-Siderophores_B12_Hemin"/>
    <property type="match status" value="1"/>
</dbReference>
<protein>
    <submittedName>
        <fullName evidence="7">ABC transporter</fullName>
        <ecNumber evidence="7">3.6.1.3</ecNumber>
    </submittedName>
    <submittedName>
        <fullName evidence="6">ATP-binding cassette domain-containing protein</fullName>
    </submittedName>
</protein>
<dbReference type="EMBL" id="RCIW01000017">
    <property type="protein sequence ID" value="RLP07641.1"/>
    <property type="molecule type" value="Genomic_DNA"/>
</dbReference>
<name>A0A383S7B4_9ACTN</name>
<dbReference type="FunFam" id="3.40.50.300:FF:000134">
    <property type="entry name" value="Iron-enterobactin ABC transporter ATP-binding protein"/>
    <property type="match status" value="1"/>
</dbReference>
<sequence length="273" mass="29399">MIQAEHITIDRGGRTICHGVDLTAGPGRVVGVVGPNGSGKTTFLLSLNRALRLAGGRVLIDGDDVADLRRREIARRVAVVAQENETVLPLTVRDSVALGRLATSTMFDYGNDADAALVDEALARVELTELADRLVTRVSGGERQRAMVARAIAQQASHLLLDEPTNHLDLRHQFALLELVRALDCTTVIVLHDLNMAARFCDEVMLLAEGRVVASGAPADVLTPERIAPIYRMHVDRVEHLGRPYLLFDSETHAAAGGAHTEAGEASGEEGDR</sequence>
<accession>A0A383S7B4</accession>
<keyword evidence="8" id="KW-1185">Reference proteome</keyword>
<keyword evidence="3 6" id="KW-0067">ATP-binding</keyword>
<dbReference type="InterPro" id="IPR027417">
    <property type="entry name" value="P-loop_NTPase"/>
</dbReference>
<dbReference type="InterPro" id="IPR003593">
    <property type="entry name" value="AAA+_ATPase"/>
</dbReference>
<reference evidence="8" key="1">
    <citation type="submission" date="2018-08" db="EMBL/GenBank/DDBJ databases">
        <authorList>
            <person name="Hornung B."/>
        </authorList>
    </citation>
    <scope>NUCLEOTIDE SEQUENCE [LARGE SCALE GENOMIC DNA]</scope>
</reference>
<dbReference type="AlphaFoldDB" id="A0A383S7B4"/>
<dbReference type="InterPro" id="IPR003439">
    <property type="entry name" value="ABC_transporter-like_ATP-bd"/>
</dbReference>
<dbReference type="PROSITE" id="PS50893">
    <property type="entry name" value="ABC_TRANSPORTER_2"/>
    <property type="match status" value="1"/>
</dbReference>
<evidence type="ECO:0000259" key="5">
    <source>
        <dbReference type="PROSITE" id="PS50893"/>
    </source>
</evidence>
<dbReference type="EMBL" id="UNQJ01000011">
    <property type="protein sequence ID" value="SYZ33733.1"/>
    <property type="molecule type" value="Genomic_DNA"/>
</dbReference>
<evidence type="ECO:0000313" key="7">
    <source>
        <dbReference type="EMBL" id="SYZ33733.1"/>
    </source>
</evidence>
<evidence type="ECO:0000256" key="3">
    <source>
        <dbReference type="ARBA" id="ARBA00022840"/>
    </source>
</evidence>
<dbReference type="SUPFAM" id="SSF52540">
    <property type="entry name" value="P-loop containing nucleoside triphosphate hydrolases"/>
    <property type="match status" value="1"/>
</dbReference>
<evidence type="ECO:0000256" key="1">
    <source>
        <dbReference type="ARBA" id="ARBA00022448"/>
    </source>
</evidence>
<dbReference type="RefSeq" id="WP_119162069.1">
    <property type="nucleotide sequence ID" value="NZ_LR134442.1"/>
</dbReference>
<proteinExistence type="predicted"/>
<feature type="domain" description="ABC transporter" evidence="5">
    <location>
        <begin position="2"/>
        <end position="234"/>
    </location>
</feature>
<dbReference type="Proteomes" id="UP000263928">
    <property type="component" value="Unassembled WGS sequence"/>
</dbReference>
<dbReference type="EC" id="3.6.1.3" evidence="7"/>
<dbReference type="OrthoDB" id="5296765at2"/>
<gene>
    <name evidence="6" type="ORF">D7U36_10595</name>
    <name evidence="7" type="ORF">PROPAUS_1653</name>
</gene>
<evidence type="ECO:0000313" key="9">
    <source>
        <dbReference type="Proteomes" id="UP000279336"/>
    </source>
</evidence>
<reference evidence="7" key="2">
    <citation type="submission" date="2018-08" db="EMBL/GenBank/DDBJ databases">
        <authorList>
            <person name="Ferrada E.E."/>
            <person name="Latorre B.A."/>
        </authorList>
    </citation>
    <scope>NUCLEOTIDE SEQUENCE [LARGE SCALE GENOMIC DNA]</scope>
    <source>
        <strain evidence="7">Propionibacterium_australiense1</strain>
    </source>
</reference>
<dbReference type="GO" id="GO:0016887">
    <property type="term" value="F:ATP hydrolysis activity"/>
    <property type="evidence" value="ECO:0007669"/>
    <property type="project" value="InterPro"/>
</dbReference>
<keyword evidence="2" id="KW-0547">Nucleotide-binding</keyword>
<dbReference type="PROSITE" id="PS00211">
    <property type="entry name" value="ABC_TRANSPORTER_1"/>
    <property type="match status" value="1"/>
</dbReference>
<dbReference type="PANTHER" id="PTHR42794">
    <property type="entry name" value="HEMIN IMPORT ATP-BINDING PROTEIN HMUV"/>
    <property type="match status" value="1"/>
</dbReference>
<dbReference type="SMART" id="SM00382">
    <property type="entry name" value="AAA"/>
    <property type="match status" value="1"/>
</dbReference>
<evidence type="ECO:0000256" key="4">
    <source>
        <dbReference type="ARBA" id="ARBA00022967"/>
    </source>
</evidence>
<evidence type="ECO:0000313" key="6">
    <source>
        <dbReference type="EMBL" id="RLP07641.1"/>
    </source>
</evidence>
<dbReference type="Pfam" id="PF00005">
    <property type="entry name" value="ABC_tran"/>
    <property type="match status" value="1"/>
</dbReference>
<evidence type="ECO:0000313" key="8">
    <source>
        <dbReference type="Proteomes" id="UP000263928"/>
    </source>
</evidence>
<evidence type="ECO:0000256" key="2">
    <source>
        <dbReference type="ARBA" id="ARBA00022741"/>
    </source>
</evidence>